<sequence>MAISLKILTEFIFSQSGRQPPNKYLLSPDISTDSSISRSIRVSNSGIGLLFLP</sequence>
<evidence type="ECO:0000313" key="1">
    <source>
        <dbReference type="EMBL" id="MBW81926.1"/>
    </source>
</evidence>
<reference evidence="1" key="1">
    <citation type="submission" date="2018-02" db="EMBL/GenBank/DDBJ databases">
        <title>Rhizophora mucronata_Transcriptome.</title>
        <authorList>
            <person name="Meera S.P."/>
            <person name="Sreeshan A."/>
            <person name="Augustine A."/>
        </authorList>
    </citation>
    <scope>NUCLEOTIDE SEQUENCE</scope>
    <source>
        <tissue evidence="1">Leaf</tissue>
    </source>
</reference>
<accession>A0A2P2IL05</accession>
<organism evidence="1">
    <name type="scientific">Rhizophora mucronata</name>
    <name type="common">Asiatic mangrove</name>
    <dbReference type="NCBI Taxonomy" id="61149"/>
    <lineage>
        <taxon>Eukaryota</taxon>
        <taxon>Viridiplantae</taxon>
        <taxon>Streptophyta</taxon>
        <taxon>Embryophyta</taxon>
        <taxon>Tracheophyta</taxon>
        <taxon>Spermatophyta</taxon>
        <taxon>Magnoliopsida</taxon>
        <taxon>eudicotyledons</taxon>
        <taxon>Gunneridae</taxon>
        <taxon>Pentapetalae</taxon>
        <taxon>rosids</taxon>
        <taxon>fabids</taxon>
        <taxon>Malpighiales</taxon>
        <taxon>Rhizophoraceae</taxon>
        <taxon>Rhizophora</taxon>
    </lineage>
</organism>
<protein>
    <submittedName>
        <fullName evidence="1">Uncharacterized protein MANES_03G160600</fullName>
    </submittedName>
</protein>
<dbReference type="EMBL" id="GGEC01001443">
    <property type="protein sequence ID" value="MBW81926.1"/>
    <property type="molecule type" value="Transcribed_RNA"/>
</dbReference>
<dbReference type="AlphaFoldDB" id="A0A2P2IL05"/>
<proteinExistence type="predicted"/>
<name>A0A2P2IL05_RHIMU</name>